<dbReference type="EMBL" id="VHSG01000020">
    <property type="protein sequence ID" value="TQV71824.1"/>
    <property type="molecule type" value="Genomic_DNA"/>
</dbReference>
<dbReference type="Pfam" id="PF09982">
    <property type="entry name" value="LpxR"/>
    <property type="match status" value="1"/>
</dbReference>
<feature type="signal peptide" evidence="1">
    <location>
        <begin position="1"/>
        <end position="20"/>
    </location>
</feature>
<dbReference type="RefSeq" id="WP_142928600.1">
    <property type="nucleotide sequence ID" value="NZ_ML660099.1"/>
</dbReference>
<dbReference type="Gene3D" id="2.40.128.140">
    <property type="entry name" value="Outer membrane protein"/>
    <property type="match status" value="1"/>
</dbReference>
<evidence type="ECO:0000256" key="1">
    <source>
        <dbReference type="SAM" id="SignalP"/>
    </source>
</evidence>
<gene>
    <name evidence="2" type="ORF">FKG94_19465</name>
</gene>
<keyword evidence="1" id="KW-0732">Signal</keyword>
<keyword evidence="3" id="KW-1185">Reference proteome</keyword>
<evidence type="ECO:0000313" key="3">
    <source>
        <dbReference type="Proteomes" id="UP000319732"/>
    </source>
</evidence>
<dbReference type="Proteomes" id="UP000319732">
    <property type="component" value="Unassembled WGS sequence"/>
</dbReference>
<evidence type="ECO:0000313" key="2">
    <source>
        <dbReference type="EMBL" id="TQV71824.1"/>
    </source>
</evidence>
<dbReference type="InterPro" id="IPR018707">
    <property type="entry name" value="LpxR"/>
</dbReference>
<dbReference type="OrthoDB" id="9776275at2"/>
<proteinExistence type="predicted"/>
<protein>
    <submittedName>
        <fullName evidence="2">Lipid A deacylase LpxR family protein</fullName>
    </submittedName>
</protein>
<comment type="caution">
    <text evidence="2">The sequence shown here is derived from an EMBL/GenBank/DDBJ whole genome shotgun (WGS) entry which is preliminary data.</text>
</comment>
<dbReference type="InterPro" id="IPR037107">
    <property type="entry name" value="Put_OMP_sf"/>
</dbReference>
<organism evidence="2 3">
    <name type="scientific">Exilibacterium tricleocarpae</name>
    <dbReference type="NCBI Taxonomy" id="2591008"/>
    <lineage>
        <taxon>Bacteria</taxon>
        <taxon>Pseudomonadati</taxon>
        <taxon>Pseudomonadota</taxon>
        <taxon>Gammaproteobacteria</taxon>
        <taxon>Cellvibrionales</taxon>
        <taxon>Cellvibrionaceae</taxon>
        <taxon>Exilibacterium</taxon>
    </lineage>
</organism>
<name>A0A545T3N2_9GAMM</name>
<accession>A0A545T3N2</accession>
<feature type="chain" id="PRO_5022182449" evidence="1">
    <location>
        <begin position="21"/>
        <end position="346"/>
    </location>
</feature>
<dbReference type="AlphaFoldDB" id="A0A545T3N2"/>
<sequence length="346" mass="39182">MRIYTRFFISLLSLAGPPAAAHHNSDPWSLNLYFENDLFAESDQNYTNGIRASWVSPDLSSYETDPRIPKWLRQVNDKLHFFHDLRDRKKLSRNLVFSAGQLIYTPADIEARELVKDERPYAGFLYTGIEYHTRSRDQLDTVGVTFGIVGPGAYAREAQDFIHDLRGFDKFQGWDNQLRNEPALQISYEHKHRLFDKPLGRGLAHDLIGHSGINLGNVAAYLNVGVEYRIGWRLPDDFGTSAVRPGGDNSAPGRIDPRLSSSGFSGLHGFISLDTRIVGRDIFLDGNTFKNSHSVDKEVLVADISTGVSFTAGHWKVSYARVFRTREFKKQPHSHNYGSLSVSYSW</sequence>
<reference evidence="2 3" key="1">
    <citation type="submission" date="2019-06" db="EMBL/GenBank/DDBJ databases">
        <title>Whole genome sequence for Cellvibrionaceae sp. R142.</title>
        <authorList>
            <person name="Wang G."/>
        </authorList>
    </citation>
    <scope>NUCLEOTIDE SEQUENCE [LARGE SCALE GENOMIC DNA]</scope>
    <source>
        <strain evidence="2 3">R142</strain>
    </source>
</reference>